<dbReference type="UniPathway" id="UPA00053">
    <property type="reaction ID" value="UER00088"/>
</dbReference>
<feature type="binding site" evidence="11">
    <location>
        <position position="143"/>
    </location>
    <ligand>
        <name>substrate</name>
    </ligand>
</feature>
<dbReference type="GO" id="GO:0009073">
    <property type="term" value="P:aromatic amino acid family biosynthetic process"/>
    <property type="evidence" value="ECO:0007669"/>
    <property type="project" value="UniProtKB-KW"/>
</dbReference>
<comment type="cofactor">
    <cofactor evidence="11">
        <name>Mg(2+)</name>
        <dbReference type="ChEBI" id="CHEBI:18420"/>
    </cofactor>
    <text evidence="11">Binds 1 Mg(2+) ion per subunit.</text>
</comment>
<evidence type="ECO:0000256" key="3">
    <source>
        <dbReference type="ARBA" id="ARBA00012154"/>
    </source>
</evidence>
<dbReference type="PANTHER" id="PTHR21087:SF16">
    <property type="entry name" value="SHIKIMATE KINASE 1, CHLOROPLASTIC"/>
    <property type="match status" value="1"/>
</dbReference>
<protein>
    <recommendedName>
        <fullName evidence="3 11">Shikimate kinase</fullName>
        <shortName evidence="11">SK</shortName>
        <ecNumber evidence="3 11">2.7.1.71</ecNumber>
    </recommendedName>
</protein>
<feature type="binding site" evidence="11">
    <location>
        <position position="14"/>
    </location>
    <ligand>
        <name>Mg(2+)</name>
        <dbReference type="ChEBI" id="CHEBI:18420"/>
    </ligand>
</feature>
<dbReference type="HAMAP" id="MF_00109">
    <property type="entry name" value="Shikimate_kinase"/>
    <property type="match status" value="1"/>
</dbReference>
<dbReference type="EC" id="2.7.1.71" evidence="3 11"/>
<evidence type="ECO:0000313" key="12">
    <source>
        <dbReference type="EMBL" id="AFN74706.1"/>
    </source>
</evidence>
<keyword evidence="6 11" id="KW-0547">Nucleotide-binding</keyword>
<evidence type="ECO:0000256" key="9">
    <source>
        <dbReference type="ARBA" id="ARBA00023141"/>
    </source>
</evidence>
<accession>I7A470</accession>
<evidence type="ECO:0000256" key="10">
    <source>
        <dbReference type="ARBA" id="ARBA00048567"/>
    </source>
</evidence>
<evidence type="ECO:0000256" key="8">
    <source>
        <dbReference type="ARBA" id="ARBA00022840"/>
    </source>
</evidence>
<dbReference type="GO" id="GO:0005829">
    <property type="term" value="C:cytosol"/>
    <property type="evidence" value="ECO:0007669"/>
    <property type="project" value="TreeGrafter"/>
</dbReference>
<keyword evidence="11" id="KW-0963">Cytoplasm</keyword>
<evidence type="ECO:0000256" key="7">
    <source>
        <dbReference type="ARBA" id="ARBA00022777"/>
    </source>
</evidence>
<dbReference type="InterPro" id="IPR031322">
    <property type="entry name" value="Shikimate/glucono_kinase"/>
</dbReference>
<dbReference type="HOGENOM" id="CLU_057607_2_1_10"/>
<comment type="subunit">
    <text evidence="11">Monomer.</text>
</comment>
<evidence type="ECO:0000256" key="5">
    <source>
        <dbReference type="ARBA" id="ARBA00022679"/>
    </source>
</evidence>
<feature type="binding site" evidence="11">
    <location>
        <position position="116"/>
    </location>
    <ligand>
        <name>ATP</name>
        <dbReference type="ChEBI" id="CHEBI:30616"/>
    </ligand>
</feature>
<keyword evidence="4 11" id="KW-0028">Amino-acid biosynthesis</keyword>
<feature type="binding site" evidence="11">
    <location>
        <position position="32"/>
    </location>
    <ligand>
        <name>substrate</name>
    </ligand>
</feature>
<dbReference type="PATRIC" id="fig|1191523.3.peg.1560"/>
<dbReference type="InterPro" id="IPR027417">
    <property type="entry name" value="P-loop_NTPase"/>
</dbReference>
<evidence type="ECO:0000256" key="1">
    <source>
        <dbReference type="ARBA" id="ARBA00004842"/>
    </source>
</evidence>
<dbReference type="GO" id="GO:0004765">
    <property type="term" value="F:shikimate kinase activity"/>
    <property type="evidence" value="ECO:0007669"/>
    <property type="project" value="UniProtKB-UniRule"/>
</dbReference>
<feature type="binding site" evidence="11">
    <location>
        <begin position="10"/>
        <end position="15"/>
    </location>
    <ligand>
        <name>ATP</name>
        <dbReference type="ChEBI" id="CHEBI:30616"/>
    </ligand>
</feature>
<dbReference type="Gene3D" id="3.40.50.300">
    <property type="entry name" value="P-loop containing nucleotide triphosphate hydrolases"/>
    <property type="match status" value="1"/>
</dbReference>
<feature type="binding site" evidence="11">
    <location>
        <position position="78"/>
    </location>
    <ligand>
        <name>substrate</name>
    </ligand>
</feature>
<dbReference type="PRINTS" id="PR01100">
    <property type="entry name" value="SHIKIMTKNASE"/>
</dbReference>
<comment type="catalytic activity">
    <reaction evidence="10 11">
        <text>shikimate + ATP = 3-phosphoshikimate + ADP + H(+)</text>
        <dbReference type="Rhea" id="RHEA:13121"/>
        <dbReference type="ChEBI" id="CHEBI:15378"/>
        <dbReference type="ChEBI" id="CHEBI:30616"/>
        <dbReference type="ChEBI" id="CHEBI:36208"/>
        <dbReference type="ChEBI" id="CHEBI:145989"/>
        <dbReference type="ChEBI" id="CHEBI:456216"/>
        <dbReference type="EC" id="2.7.1.71"/>
    </reaction>
</comment>
<dbReference type="PROSITE" id="PS01128">
    <property type="entry name" value="SHIKIMATE_KINASE"/>
    <property type="match status" value="1"/>
</dbReference>
<evidence type="ECO:0000256" key="4">
    <source>
        <dbReference type="ARBA" id="ARBA00022605"/>
    </source>
</evidence>
<proteinExistence type="inferred from homology"/>
<keyword evidence="8 11" id="KW-0067">ATP-binding</keyword>
<evidence type="ECO:0000313" key="13">
    <source>
        <dbReference type="Proteomes" id="UP000009011"/>
    </source>
</evidence>
<evidence type="ECO:0000256" key="11">
    <source>
        <dbReference type="HAMAP-Rule" id="MF_00109"/>
    </source>
</evidence>
<keyword evidence="11" id="KW-0460">Magnesium</keyword>
<name>I7A470_MELRP</name>
<organism evidence="12 13">
    <name type="scientific">Melioribacter roseus (strain DSM 23840 / JCM 17771 / VKM B-2668 / P3M-2)</name>
    <dbReference type="NCBI Taxonomy" id="1191523"/>
    <lineage>
        <taxon>Bacteria</taxon>
        <taxon>Pseudomonadati</taxon>
        <taxon>Ignavibacteriota</taxon>
        <taxon>Ignavibacteria</taxon>
        <taxon>Ignavibacteriales</taxon>
        <taxon>Melioribacteraceae</taxon>
        <taxon>Melioribacter</taxon>
    </lineage>
</organism>
<dbReference type="GO" id="GO:0005524">
    <property type="term" value="F:ATP binding"/>
    <property type="evidence" value="ECO:0007669"/>
    <property type="project" value="UniProtKB-UniRule"/>
</dbReference>
<comment type="subcellular location">
    <subcellularLocation>
        <location evidence="11">Cytoplasm</location>
    </subcellularLocation>
</comment>
<comment type="pathway">
    <text evidence="1 11">Metabolic intermediate biosynthesis; chorismate biosynthesis; chorismate from D-erythrose 4-phosphate and phosphoenolpyruvate: step 5/7.</text>
</comment>
<dbReference type="CDD" id="cd00464">
    <property type="entry name" value="SK"/>
    <property type="match status" value="1"/>
</dbReference>
<keyword evidence="7 11" id="KW-0418">Kinase</keyword>
<keyword evidence="9 11" id="KW-0057">Aromatic amino acid biosynthesis</keyword>
<dbReference type="Pfam" id="PF01202">
    <property type="entry name" value="SKI"/>
    <property type="match status" value="1"/>
</dbReference>
<dbReference type="Proteomes" id="UP000009011">
    <property type="component" value="Chromosome"/>
</dbReference>
<dbReference type="RefSeq" id="WP_014856140.1">
    <property type="nucleotide sequence ID" value="NC_018178.1"/>
</dbReference>
<dbReference type="AlphaFoldDB" id="I7A470"/>
<reference evidence="12 13" key="1">
    <citation type="journal article" date="2013" name="PLoS ONE">
        <title>Genomic analysis of Melioribacter roseus, facultatively anaerobic organotrophic bacterium representing a novel deep lineage within Bacteriodetes/Chlorobi group.</title>
        <authorList>
            <person name="Kadnikov V.V."/>
            <person name="Mardanov A.V."/>
            <person name="Podosokorskaya O.A."/>
            <person name="Gavrilov S.N."/>
            <person name="Kublanov I.V."/>
            <person name="Beletsky A.V."/>
            <person name="Bonch-Osmolovskaya E.A."/>
            <person name="Ravin N.V."/>
        </authorList>
    </citation>
    <scope>NUCLEOTIDE SEQUENCE [LARGE SCALE GENOMIC DNA]</scope>
    <source>
        <strain evidence="13">JCM 17771 / P3M-2</strain>
    </source>
</reference>
<dbReference type="GO" id="GO:0000287">
    <property type="term" value="F:magnesium ion binding"/>
    <property type="evidence" value="ECO:0007669"/>
    <property type="project" value="UniProtKB-UniRule"/>
</dbReference>
<feature type="binding site" evidence="11">
    <location>
        <position position="159"/>
    </location>
    <ligand>
        <name>ATP</name>
        <dbReference type="ChEBI" id="CHEBI:30616"/>
    </ligand>
</feature>
<feature type="binding site" evidence="11">
    <location>
        <position position="56"/>
    </location>
    <ligand>
        <name>substrate</name>
    </ligand>
</feature>
<keyword evidence="11" id="KW-0479">Metal-binding</keyword>
<gene>
    <name evidence="11" type="primary">aroK</name>
    <name evidence="12" type="ordered locus">MROS_1469</name>
</gene>
<dbReference type="GO" id="GO:0008652">
    <property type="term" value="P:amino acid biosynthetic process"/>
    <property type="evidence" value="ECO:0007669"/>
    <property type="project" value="UniProtKB-KW"/>
</dbReference>
<dbReference type="EMBL" id="CP003557">
    <property type="protein sequence ID" value="AFN74706.1"/>
    <property type="molecule type" value="Genomic_DNA"/>
</dbReference>
<evidence type="ECO:0000256" key="2">
    <source>
        <dbReference type="ARBA" id="ARBA00006997"/>
    </source>
</evidence>
<comment type="function">
    <text evidence="11">Catalyzes the specific phosphorylation of the 3-hydroxyl group of shikimic acid using ATP as a cosubstrate.</text>
</comment>
<dbReference type="KEGG" id="mro:MROS_1469"/>
<dbReference type="GO" id="GO:0009423">
    <property type="term" value="P:chorismate biosynthetic process"/>
    <property type="evidence" value="ECO:0007669"/>
    <property type="project" value="UniProtKB-UniRule"/>
</dbReference>
<dbReference type="PANTHER" id="PTHR21087">
    <property type="entry name" value="SHIKIMATE KINASE"/>
    <property type="match status" value="1"/>
</dbReference>
<keyword evidence="5 11" id="KW-0808">Transferase</keyword>
<sequence>MIIYLTGFMTSGKSTVGPILANVLGLDFYDLDEEIVKREGMSIVDIFEQKGESYFRKVETRLLKEISNNDDVIISLGGGTITIDENLKFMKENGFIVYLKVDNETLYRRLKNKTDRPLFKDLVMNENGKEEFIKRINNLLDKRSRYYEQADLTIECDSRPVGLTVDRIAQSIQRKINEKNKH</sequence>
<dbReference type="SUPFAM" id="SSF52540">
    <property type="entry name" value="P-loop containing nucleoside triphosphate hydrolases"/>
    <property type="match status" value="1"/>
</dbReference>
<dbReference type="STRING" id="1191523.MROS_1469"/>
<keyword evidence="13" id="KW-1185">Reference proteome</keyword>
<dbReference type="eggNOG" id="COG0703">
    <property type="taxonomic scope" value="Bacteria"/>
</dbReference>
<dbReference type="InterPro" id="IPR023000">
    <property type="entry name" value="Shikimate_kinase_CS"/>
</dbReference>
<comment type="similarity">
    <text evidence="2 11">Belongs to the shikimate kinase family.</text>
</comment>
<dbReference type="InterPro" id="IPR000623">
    <property type="entry name" value="Shikimate_kinase/TSH1"/>
</dbReference>
<evidence type="ECO:0000256" key="6">
    <source>
        <dbReference type="ARBA" id="ARBA00022741"/>
    </source>
</evidence>